<dbReference type="EMBL" id="BBYQ01000017">
    <property type="protein sequence ID" value="GAP27394.1"/>
    <property type="molecule type" value="Genomic_DNA"/>
</dbReference>
<dbReference type="KEGG" id="nsr:NS506_02846"/>
<sequence length="126" mass="13260">MRAGALVAAGAFASALTMTASGIAAAELATDITVDGTYLVNVDIEPGTYIGDGTPDPATGGCFWRRLWKVQTPTDYPDPNYYIIASDFVRTKPVTVEIKATDVAFSTQNCGAWHLAPARPNTGSFG</sequence>
<dbReference type="GeneID" id="93369486"/>
<dbReference type="AlphaFoldDB" id="A0A0B8N0N2"/>
<reference evidence="2 5" key="3">
    <citation type="submission" date="2016-10" db="EMBL/GenBank/DDBJ databases">
        <title>Genome sequence of Nocardia seriolae strain EM150506, isolated from Anguila japonica.</title>
        <authorList>
            <person name="Han H.-J."/>
        </authorList>
    </citation>
    <scope>NUCLEOTIDE SEQUENCE [LARGE SCALE GENOMIC DNA]</scope>
    <source>
        <strain evidence="2 5">EM150506</strain>
    </source>
</reference>
<feature type="chain" id="PRO_5044541218" description="Secreted protein" evidence="1">
    <location>
        <begin position="21"/>
        <end position="126"/>
    </location>
</feature>
<proteinExistence type="predicted"/>
<dbReference type="Proteomes" id="UP000037179">
    <property type="component" value="Unassembled WGS sequence"/>
</dbReference>
<keyword evidence="4" id="KW-1185">Reference proteome</keyword>
<gene>
    <name evidence="2" type="ORF">NS506_02846</name>
    <name evidence="3" type="ORF">NSK11_contig00017-0063</name>
</gene>
<dbReference type="EMBL" id="CP017839">
    <property type="protein sequence ID" value="APA96906.1"/>
    <property type="molecule type" value="Genomic_DNA"/>
</dbReference>
<name>A0A0B8N0N2_9NOCA</name>
<evidence type="ECO:0000313" key="3">
    <source>
        <dbReference type="EMBL" id="GAP27394.1"/>
    </source>
</evidence>
<protein>
    <recommendedName>
        <fullName evidence="6">Secreted protein</fullName>
    </recommendedName>
</protein>
<evidence type="ECO:0000313" key="2">
    <source>
        <dbReference type="EMBL" id="APA96906.1"/>
    </source>
</evidence>
<dbReference type="OrthoDB" id="166978at2"/>
<reference evidence="3 4" key="2">
    <citation type="journal article" date="2016" name="Genome Announc.">
        <title>Draft Genome Sequence of Erythromycin- and Oxytetracycline-Sensitive Nocardia seriolae Strain U-1 (NBRC 110359).</title>
        <authorList>
            <person name="Imajoh M."/>
            <person name="Sukeda M."/>
            <person name="Shimizu M."/>
            <person name="Yamane J."/>
            <person name="Ohnishi K."/>
            <person name="Oshima S."/>
        </authorList>
    </citation>
    <scope>NUCLEOTIDE SEQUENCE [LARGE SCALE GENOMIC DNA]</scope>
    <source>
        <strain evidence="3 4">U-1</strain>
    </source>
</reference>
<feature type="signal peptide" evidence="1">
    <location>
        <begin position="1"/>
        <end position="20"/>
    </location>
</feature>
<dbReference type="Proteomes" id="UP000180166">
    <property type="component" value="Chromosome"/>
</dbReference>
<evidence type="ECO:0000313" key="4">
    <source>
        <dbReference type="Proteomes" id="UP000037179"/>
    </source>
</evidence>
<evidence type="ECO:0000313" key="5">
    <source>
        <dbReference type="Proteomes" id="UP000180166"/>
    </source>
</evidence>
<keyword evidence="1" id="KW-0732">Signal</keyword>
<organism evidence="3 4">
    <name type="scientific">Nocardia seriolae</name>
    <dbReference type="NCBI Taxonomy" id="37332"/>
    <lineage>
        <taxon>Bacteria</taxon>
        <taxon>Bacillati</taxon>
        <taxon>Actinomycetota</taxon>
        <taxon>Actinomycetes</taxon>
        <taxon>Mycobacteriales</taxon>
        <taxon>Nocardiaceae</taxon>
        <taxon>Nocardia</taxon>
    </lineage>
</organism>
<dbReference type="RefSeq" id="WP_033086183.1">
    <property type="nucleotide sequence ID" value="NZ_AP028458.1"/>
</dbReference>
<evidence type="ECO:0008006" key="6">
    <source>
        <dbReference type="Google" id="ProtNLM"/>
    </source>
</evidence>
<accession>A0A0B8N0N2</accession>
<reference evidence="4" key="1">
    <citation type="submission" date="2015-07" db="EMBL/GenBank/DDBJ databases">
        <title>Nocardia seriolae U-1 whole genome shotgun sequence.</title>
        <authorList>
            <person name="Imajoh M."/>
            <person name="Fukumoto Y."/>
            <person name="Sukeda M."/>
            <person name="Yamane J."/>
            <person name="Yamasaki K."/>
            <person name="Shimizu M."/>
            <person name="Ohnishi K."/>
            <person name="Oshima S."/>
        </authorList>
    </citation>
    <scope>NUCLEOTIDE SEQUENCE [LARGE SCALE GENOMIC DNA]</scope>
    <source>
        <strain evidence="4">U-1</strain>
    </source>
</reference>
<evidence type="ECO:0000256" key="1">
    <source>
        <dbReference type="SAM" id="SignalP"/>
    </source>
</evidence>